<dbReference type="Proteomes" id="UP001207654">
    <property type="component" value="Unassembled WGS sequence"/>
</dbReference>
<protein>
    <submittedName>
        <fullName evidence="2">Uncharacterized protein</fullName>
    </submittedName>
</protein>
<feature type="transmembrane region" description="Helical" evidence="1">
    <location>
        <begin position="51"/>
        <end position="75"/>
    </location>
</feature>
<keyword evidence="3" id="KW-1185">Reference proteome</keyword>
<keyword evidence="1" id="KW-0812">Transmembrane</keyword>
<evidence type="ECO:0000313" key="2">
    <source>
        <dbReference type="EMBL" id="MCY1083789.1"/>
    </source>
</evidence>
<dbReference type="RefSeq" id="WP_267542665.1">
    <property type="nucleotide sequence ID" value="NZ_JAPNKA010000002.1"/>
</dbReference>
<name>A0ABT4AQ30_9BACT</name>
<dbReference type="EMBL" id="JAPNKA010000002">
    <property type="protein sequence ID" value="MCY1083789.1"/>
    <property type="molecule type" value="Genomic_DNA"/>
</dbReference>
<comment type="caution">
    <text evidence="2">The sequence shown here is derived from an EMBL/GenBank/DDBJ whole genome shotgun (WGS) entry which is preliminary data.</text>
</comment>
<feature type="transmembrane region" description="Helical" evidence="1">
    <location>
        <begin position="95"/>
        <end position="118"/>
    </location>
</feature>
<accession>A0ABT4AQ30</accession>
<gene>
    <name evidence="2" type="ORF">OV287_56050</name>
</gene>
<keyword evidence="1" id="KW-1133">Transmembrane helix</keyword>
<organism evidence="2 3">
    <name type="scientific">Archangium lansingense</name>
    <dbReference type="NCBI Taxonomy" id="2995310"/>
    <lineage>
        <taxon>Bacteria</taxon>
        <taxon>Pseudomonadati</taxon>
        <taxon>Myxococcota</taxon>
        <taxon>Myxococcia</taxon>
        <taxon>Myxococcales</taxon>
        <taxon>Cystobacterineae</taxon>
        <taxon>Archangiaceae</taxon>
        <taxon>Archangium</taxon>
    </lineage>
</organism>
<sequence length="135" mass="14357">MSHSVGLVVTSLLIPLAFQTLLTLALQAWGNWVSHRQGEGIWWMRAARGPVVAFALTVIGIVGSSIGLLLTYWSATSSPPEQRATVLVEGFTLSMNASALTAILSLLLNASSVVLFIVGTVRRSSPMRSTGDCET</sequence>
<feature type="transmembrane region" description="Helical" evidence="1">
    <location>
        <begin position="6"/>
        <end position="30"/>
    </location>
</feature>
<keyword evidence="1" id="KW-0472">Membrane</keyword>
<proteinExistence type="predicted"/>
<reference evidence="2 3" key="1">
    <citation type="submission" date="2022-11" db="EMBL/GenBank/DDBJ databases">
        <title>Minimal conservation of predation-associated metabolite biosynthetic gene clusters underscores biosynthetic potential of Myxococcota including descriptions for ten novel species: Archangium lansinium sp. nov., Myxococcus landrumus sp. nov., Nannocystis bai.</title>
        <authorList>
            <person name="Ahearne A."/>
            <person name="Stevens C."/>
            <person name="Phillips K."/>
        </authorList>
    </citation>
    <scope>NUCLEOTIDE SEQUENCE [LARGE SCALE GENOMIC DNA]</scope>
    <source>
        <strain evidence="2 3">MIWBW</strain>
    </source>
</reference>
<evidence type="ECO:0000313" key="3">
    <source>
        <dbReference type="Proteomes" id="UP001207654"/>
    </source>
</evidence>
<evidence type="ECO:0000256" key="1">
    <source>
        <dbReference type="SAM" id="Phobius"/>
    </source>
</evidence>